<dbReference type="PANTHER" id="PTHR42951:SF15">
    <property type="entry name" value="METALLO-BETA-LACTAMASE SUPERFAMILY PROTEIN"/>
    <property type="match status" value="1"/>
</dbReference>
<dbReference type="SUPFAM" id="SSF56281">
    <property type="entry name" value="Metallo-hydrolase/oxidoreductase"/>
    <property type="match status" value="1"/>
</dbReference>
<dbReference type="CDD" id="cd07721">
    <property type="entry name" value="yflN-like_MBL-fold"/>
    <property type="match status" value="1"/>
</dbReference>
<dbReference type="RefSeq" id="WP_085493332.1">
    <property type="nucleotide sequence ID" value="NZ_FXAZ01000001.1"/>
</dbReference>
<evidence type="ECO:0000256" key="2">
    <source>
        <dbReference type="ARBA" id="ARBA00034301"/>
    </source>
</evidence>
<dbReference type="SMART" id="SM00849">
    <property type="entry name" value="Lactamase_B"/>
    <property type="match status" value="1"/>
</dbReference>
<dbReference type="PANTHER" id="PTHR42951">
    <property type="entry name" value="METALLO-BETA-LACTAMASE DOMAIN-CONTAINING"/>
    <property type="match status" value="1"/>
</dbReference>
<gene>
    <name evidence="5" type="ORF">SAMN06295960_1154</name>
</gene>
<name>A0A1X7J368_9BACL</name>
<proteinExistence type="predicted"/>
<keyword evidence="6" id="KW-1185">Reference proteome</keyword>
<dbReference type="InterPro" id="IPR036866">
    <property type="entry name" value="RibonucZ/Hydroxyglut_hydro"/>
</dbReference>
<dbReference type="OrthoDB" id="9802248at2"/>
<feature type="domain" description="Metallo-beta-lactamase" evidence="4">
    <location>
        <begin position="19"/>
        <end position="224"/>
    </location>
</feature>
<dbReference type="STRING" id="1852522.SAMN06295960_1154"/>
<comment type="catalytic activity">
    <reaction evidence="3">
        <text>3',5'-cyclic UMP + H2O = UMP + H(+)</text>
        <dbReference type="Rhea" id="RHEA:70575"/>
        <dbReference type="ChEBI" id="CHEBI:15377"/>
        <dbReference type="ChEBI" id="CHEBI:15378"/>
        <dbReference type="ChEBI" id="CHEBI:57865"/>
        <dbReference type="ChEBI" id="CHEBI:184387"/>
    </reaction>
    <physiologicalReaction direction="left-to-right" evidence="3">
        <dbReference type="Rhea" id="RHEA:70576"/>
    </physiologicalReaction>
</comment>
<sequence>MKNYHLLPLSFENSGQQSILTPVLIHDEEDCILVDCGYPGFTSLLDEALAKHQLSLQSLTKLIVSHHDIDHMGALAAIKRSYPQIDIIAHEQDAPYINGTCKSLRLEQAESTLDALPDAAKPGAKAFISYLQAMEHAPVDRIVADREILPWCGGIEIIHTPGHMPGHISLYLPSSKTIIAADAVVIENGVLDIANPQFTLDMDQAIASVERLGQYDAEHLICYHGGLYEGDVKQALHQLLQSYA</sequence>
<evidence type="ECO:0000256" key="1">
    <source>
        <dbReference type="ARBA" id="ARBA00034221"/>
    </source>
</evidence>
<dbReference type="Gene3D" id="3.60.15.10">
    <property type="entry name" value="Ribonuclease Z/Hydroxyacylglutathione hydrolase-like"/>
    <property type="match status" value="1"/>
</dbReference>
<dbReference type="InterPro" id="IPR050855">
    <property type="entry name" value="NDM-1-like"/>
</dbReference>
<evidence type="ECO:0000256" key="3">
    <source>
        <dbReference type="ARBA" id="ARBA00048505"/>
    </source>
</evidence>
<dbReference type="InterPro" id="IPR001279">
    <property type="entry name" value="Metallo-B-lactamas"/>
</dbReference>
<reference evidence="5 6" key="1">
    <citation type="submission" date="2017-04" db="EMBL/GenBank/DDBJ databases">
        <authorList>
            <person name="Afonso C.L."/>
            <person name="Miller P.J."/>
            <person name="Scott M.A."/>
            <person name="Spackman E."/>
            <person name="Goraichik I."/>
            <person name="Dimitrov K.M."/>
            <person name="Suarez D.L."/>
            <person name="Swayne D.E."/>
        </authorList>
    </citation>
    <scope>NUCLEOTIDE SEQUENCE [LARGE SCALE GENOMIC DNA]</scope>
    <source>
        <strain evidence="5 6">11</strain>
    </source>
</reference>
<accession>A0A1X7J368</accession>
<dbReference type="EMBL" id="FXAZ01000001">
    <property type="protein sequence ID" value="SMG22058.1"/>
    <property type="molecule type" value="Genomic_DNA"/>
</dbReference>
<comment type="function">
    <text evidence="2">Counteracts the endogenous Pycsar antiviral defense system. Phosphodiesterase that enables metal-dependent hydrolysis of host cyclic nucleotide Pycsar defense signals such as cCMP and cUMP.</text>
</comment>
<evidence type="ECO:0000313" key="5">
    <source>
        <dbReference type="EMBL" id="SMG22058.1"/>
    </source>
</evidence>
<dbReference type="AlphaFoldDB" id="A0A1X7J368"/>
<dbReference type="Proteomes" id="UP000193834">
    <property type="component" value="Unassembled WGS sequence"/>
</dbReference>
<evidence type="ECO:0000313" key="6">
    <source>
        <dbReference type="Proteomes" id="UP000193834"/>
    </source>
</evidence>
<evidence type="ECO:0000259" key="4">
    <source>
        <dbReference type="SMART" id="SM00849"/>
    </source>
</evidence>
<organism evidence="5 6">
    <name type="scientific">Paenibacillus aquistagni</name>
    <dbReference type="NCBI Taxonomy" id="1852522"/>
    <lineage>
        <taxon>Bacteria</taxon>
        <taxon>Bacillati</taxon>
        <taxon>Bacillota</taxon>
        <taxon>Bacilli</taxon>
        <taxon>Bacillales</taxon>
        <taxon>Paenibacillaceae</taxon>
        <taxon>Paenibacillus</taxon>
    </lineage>
</organism>
<dbReference type="Pfam" id="PF00753">
    <property type="entry name" value="Lactamase_B"/>
    <property type="match status" value="1"/>
</dbReference>
<protein>
    <submittedName>
        <fullName evidence="5">Glyoxylase, beta-lactamase superfamily II</fullName>
    </submittedName>
</protein>
<comment type="catalytic activity">
    <reaction evidence="1">
        <text>3',5'-cyclic CMP + H2O = CMP + H(+)</text>
        <dbReference type="Rhea" id="RHEA:72675"/>
        <dbReference type="ChEBI" id="CHEBI:15377"/>
        <dbReference type="ChEBI" id="CHEBI:15378"/>
        <dbReference type="ChEBI" id="CHEBI:58003"/>
        <dbReference type="ChEBI" id="CHEBI:60377"/>
    </reaction>
    <physiologicalReaction direction="left-to-right" evidence="1">
        <dbReference type="Rhea" id="RHEA:72676"/>
    </physiologicalReaction>
</comment>